<comment type="caution">
    <text evidence="1">The sequence shown here is derived from an EMBL/GenBank/DDBJ whole genome shotgun (WGS) entry which is preliminary data.</text>
</comment>
<dbReference type="EMBL" id="JBEFKJ010000017">
    <property type="protein sequence ID" value="KAL2041563.1"/>
    <property type="molecule type" value="Genomic_DNA"/>
</dbReference>
<protein>
    <submittedName>
        <fullName evidence="1">Uncharacterized protein</fullName>
    </submittedName>
</protein>
<gene>
    <name evidence="1" type="ORF">N7G274_005945</name>
</gene>
<evidence type="ECO:0000313" key="2">
    <source>
        <dbReference type="Proteomes" id="UP001590950"/>
    </source>
</evidence>
<evidence type="ECO:0000313" key="1">
    <source>
        <dbReference type="EMBL" id="KAL2041563.1"/>
    </source>
</evidence>
<proteinExistence type="predicted"/>
<sequence>MNNIYGSATFLPLELYLIRLCALESRSTGYETMSNLAMGVLEDLKEGLAVYSGANHGSKLTESNMAGVLPGNPHHLPVQHSPLNFQLNLLDRPWFYNLWVIQGNSLEETRSSSAESFSCHG</sequence>
<name>A0ABR4A7A9_9LECA</name>
<keyword evidence="2" id="KW-1185">Reference proteome</keyword>
<reference evidence="1 2" key="1">
    <citation type="submission" date="2024-09" db="EMBL/GenBank/DDBJ databases">
        <title>Rethinking Asexuality: The Enigmatic Case of Functional Sexual Genes in Lepraria (Stereocaulaceae).</title>
        <authorList>
            <person name="Doellman M."/>
            <person name="Sun Y."/>
            <person name="Barcenas-Pena A."/>
            <person name="Lumbsch H.T."/>
            <person name="Grewe F."/>
        </authorList>
    </citation>
    <scope>NUCLEOTIDE SEQUENCE [LARGE SCALE GENOMIC DNA]</scope>
    <source>
        <strain evidence="1 2">Mercado 3170</strain>
    </source>
</reference>
<organism evidence="1 2">
    <name type="scientific">Stereocaulon virgatum</name>
    <dbReference type="NCBI Taxonomy" id="373712"/>
    <lineage>
        <taxon>Eukaryota</taxon>
        <taxon>Fungi</taxon>
        <taxon>Dikarya</taxon>
        <taxon>Ascomycota</taxon>
        <taxon>Pezizomycotina</taxon>
        <taxon>Lecanoromycetes</taxon>
        <taxon>OSLEUM clade</taxon>
        <taxon>Lecanoromycetidae</taxon>
        <taxon>Lecanorales</taxon>
        <taxon>Lecanorineae</taxon>
        <taxon>Stereocaulaceae</taxon>
        <taxon>Stereocaulon</taxon>
    </lineage>
</organism>
<dbReference type="Proteomes" id="UP001590950">
    <property type="component" value="Unassembled WGS sequence"/>
</dbReference>
<accession>A0ABR4A7A9</accession>